<dbReference type="InterPro" id="IPR023799">
    <property type="entry name" value="RbfA_dom_sf"/>
</dbReference>
<dbReference type="InterPro" id="IPR020053">
    <property type="entry name" value="Ribosome-bd_factorA_CS"/>
</dbReference>
<dbReference type="GO" id="GO:0043024">
    <property type="term" value="F:ribosomal small subunit binding"/>
    <property type="evidence" value="ECO:0007669"/>
    <property type="project" value="TreeGrafter"/>
</dbReference>
<dbReference type="InterPro" id="IPR000238">
    <property type="entry name" value="RbfA"/>
</dbReference>
<dbReference type="GO" id="GO:0005829">
    <property type="term" value="C:cytosol"/>
    <property type="evidence" value="ECO:0007669"/>
    <property type="project" value="TreeGrafter"/>
</dbReference>
<dbReference type="Pfam" id="PF02033">
    <property type="entry name" value="RBFA"/>
    <property type="match status" value="1"/>
</dbReference>
<reference evidence="3 4" key="1">
    <citation type="submission" date="2018-10" db="EMBL/GenBank/DDBJ databases">
        <title>Comparative functional genomics of the obligate endosymbiont Buchnera aphidicola.</title>
        <authorList>
            <person name="Chong R.A."/>
        </authorList>
    </citation>
    <scope>NUCLEOTIDE SEQUENCE [LARGE SCALE GENOMIC DNA]</scope>
    <source>
        <strain evidence="3 4">Tma</strain>
    </source>
</reference>
<organism evidence="3 4">
    <name type="scientific">Buchnera aphidicola</name>
    <name type="common">Therioaphis trifolii</name>
    <dbReference type="NCBI Taxonomy" id="1241884"/>
    <lineage>
        <taxon>Bacteria</taxon>
        <taxon>Pseudomonadati</taxon>
        <taxon>Pseudomonadota</taxon>
        <taxon>Gammaproteobacteria</taxon>
        <taxon>Enterobacterales</taxon>
        <taxon>Erwiniaceae</taxon>
        <taxon>Buchnera</taxon>
    </lineage>
</organism>
<comment type="subunit">
    <text evidence="2">Monomer. Binds 30S ribosomal subunits, but not 50S ribosomal subunits or 70S ribosomes.</text>
</comment>
<keyword evidence="4" id="KW-1185">Reference proteome</keyword>
<dbReference type="InterPro" id="IPR015946">
    <property type="entry name" value="KH_dom-like_a/b"/>
</dbReference>
<evidence type="ECO:0000313" key="4">
    <source>
        <dbReference type="Proteomes" id="UP000298603"/>
    </source>
</evidence>
<comment type="function">
    <text evidence="2">One of several proteins that assist in the late maturation steps of the functional core of the 30S ribosomal subunit. Associates with free 30S ribosomal subunits (but not with 30S subunits that are part of 70S ribosomes or polysomes). Required for efficient processing of 16S rRNA. May interact with the 5'-terminal helix region of 16S rRNA.</text>
</comment>
<gene>
    <name evidence="2 3" type="primary">rbfA</name>
    <name evidence="3" type="ORF">D9V81_01285</name>
</gene>
<comment type="subcellular location">
    <subcellularLocation>
        <location evidence="2">Cytoplasm</location>
    </subcellularLocation>
</comment>
<sequence>MKFLKKSNNKSFHRSIRISEELKKEISYILKNKLRDPRIHSFITVSEVKVSKDLSYAKIFINDMEDIKFLKKNILKNNVKNIISILQNASGYIRRILCKKIILRKIPILFFYSDNSLIKGIKISNLIKNI</sequence>
<dbReference type="HAMAP" id="MF_00003">
    <property type="entry name" value="RbfA"/>
    <property type="match status" value="1"/>
</dbReference>
<name>A0A4D6YPM9_9GAMM</name>
<dbReference type="PROSITE" id="PS01319">
    <property type="entry name" value="RBFA"/>
    <property type="match status" value="1"/>
</dbReference>
<protein>
    <recommendedName>
        <fullName evidence="2">Ribosome-binding factor A</fullName>
    </recommendedName>
</protein>
<evidence type="ECO:0000256" key="1">
    <source>
        <dbReference type="ARBA" id="ARBA00022517"/>
    </source>
</evidence>
<dbReference type="AlphaFoldDB" id="A0A4D6YPM9"/>
<dbReference type="GO" id="GO:0030490">
    <property type="term" value="P:maturation of SSU-rRNA"/>
    <property type="evidence" value="ECO:0007669"/>
    <property type="project" value="UniProtKB-UniRule"/>
</dbReference>
<dbReference type="Gene3D" id="3.30.300.20">
    <property type="match status" value="1"/>
</dbReference>
<accession>A0A4D6YPM9</accession>
<dbReference type="EMBL" id="CP032996">
    <property type="protein sequence ID" value="QCI27245.1"/>
    <property type="molecule type" value="Genomic_DNA"/>
</dbReference>
<dbReference type="NCBIfam" id="TIGR00082">
    <property type="entry name" value="rbfA"/>
    <property type="match status" value="1"/>
</dbReference>
<dbReference type="OrthoDB" id="307788at2"/>
<evidence type="ECO:0000256" key="2">
    <source>
        <dbReference type="HAMAP-Rule" id="MF_00003"/>
    </source>
</evidence>
<keyword evidence="2" id="KW-0963">Cytoplasm</keyword>
<comment type="similarity">
    <text evidence="2">Belongs to the RbfA family.</text>
</comment>
<keyword evidence="1 2" id="KW-0690">Ribosome biogenesis</keyword>
<evidence type="ECO:0000313" key="3">
    <source>
        <dbReference type="EMBL" id="QCI27245.1"/>
    </source>
</evidence>
<dbReference type="Proteomes" id="UP000298603">
    <property type="component" value="Chromosome"/>
</dbReference>
<dbReference type="RefSeq" id="WP_158349510.1">
    <property type="nucleotide sequence ID" value="NZ_CP032996.1"/>
</dbReference>
<proteinExistence type="inferred from homology"/>
<dbReference type="PANTHER" id="PTHR33515">
    <property type="entry name" value="RIBOSOME-BINDING FACTOR A, CHLOROPLASTIC-RELATED"/>
    <property type="match status" value="1"/>
</dbReference>
<dbReference type="PANTHER" id="PTHR33515:SF1">
    <property type="entry name" value="RIBOSOME-BINDING FACTOR A, CHLOROPLASTIC-RELATED"/>
    <property type="match status" value="1"/>
</dbReference>
<dbReference type="SUPFAM" id="SSF89919">
    <property type="entry name" value="Ribosome-binding factor A, RbfA"/>
    <property type="match status" value="1"/>
</dbReference>